<dbReference type="PANTHER" id="PTHR37697">
    <property type="entry name" value="AP2-LIKE ETHYLENE-RESPONSIVE TRANSCRIPTION FACTOR SNZ"/>
    <property type="match status" value="1"/>
</dbReference>
<protein>
    <submittedName>
        <fullName evidence="3">Uncharacterized protein</fullName>
    </submittedName>
</protein>
<feature type="compositionally biased region" description="Pro residues" evidence="1">
    <location>
        <begin position="80"/>
        <end position="89"/>
    </location>
</feature>
<reference evidence="2" key="1">
    <citation type="journal article" date="2025" name="Foods">
        <title>Unveiling the Microbial Signatures of Arabica Coffee Cherries: Insights into Ripeness Specific Diversity, Functional Traits, and Implications for Quality and Safety.</title>
        <authorList>
            <consortium name="RefSeq"/>
            <person name="Tenea G.N."/>
            <person name="Cifuentes V."/>
            <person name="Reyes P."/>
            <person name="Cevallos-Vallejos M."/>
        </authorList>
    </citation>
    <scope>NUCLEOTIDE SEQUENCE [LARGE SCALE GENOMIC DNA]</scope>
</reference>
<dbReference type="GeneID" id="113724685"/>
<dbReference type="RefSeq" id="XP_027103364.1">
    <property type="nucleotide sequence ID" value="XM_027247563.1"/>
</dbReference>
<dbReference type="Proteomes" id="UP001652660">
    <property type="component" value="Chromosome 2c"/>
</dbReference>
<keyword evidence="2" id="KW-1185">Reference proteome</keyword>
<feature type="region of interest" description="Disordered" evidence="1">
    <location>
        <begin position="67"/>
        <end position="125"/>
    </location>
</feature>
<dbReference type="AlphaFoldDB" id="A0A6P6VJY0"/>
<gene>
    <name evidence="3" type="primary">LOC113724685</name>
</gene>
<sequence length="205" mass="21963">MGSEAAAMGELVVALEQAVLMAKQLPSSATTPVLDPSQVFQIYSSLQTAHHHLTLFLSHHPPPPSLLPFRPHQASFLPSLQPPPPPPPLENSVSSAVGGGDEYDMDPMQMGDDDEVEHDSKNTSTSAAAAAVIEIEGVEDRMRDCFIQNKRPKRPLSPSSVAAVGEQRPSYLSDVAAGRGGSSAEQFDPKGSRLRSLDLVYQFHG</sequence>
<name>A0A6P6VJY0_COFAR</name>
<evidence type="ECO:0000313" key="3">
    <source>
        <dbReference type="RefSeq" id="XP_027103364.1"/>
    </source>
</evidence>
<proteinExistence type="predicted"/>
<organism evidence="2 3">
    <name type="scientific">Coffea arabica</name>
    <name type="common">Arabian coffee</name>
    <dbReference type="NCBI Taxonomy" id="13443"/>
    <lineage>
        <taxon>Eukaryota</taxon>
        <taxon>Viridiplantae</taxon>
        <taxon>Streptophyta</taxon>
        <taxon>Embryophyta</taxon>
        <taxon>Tracheophyta</taxon>
        <taxon>Spermatophyta</taxon>
        <taxon>Magnoliopsida</taxon>
        <taxon>eudicotyledons</taxon>
        <taxon>Gunneridae</taxon>
        <taxon>Pentapetalae</taxon>
        <taxon>asterids</taxon>
        <taxon>lamiids</taxon>
        <taxon>Gentianales</taxon>
        <taxon>Rubiaceae</taxon>
        <taxon>Ixoroideae</taxon>
        <taxon>Gardenieae complex</taxon>
        <taxon>Bertiereae - Coffeeae clade</taxon>
        <taxon>Coffeeae</taxon>
        <taxon>Coffea</taxon>
    </lineage>
</organism>
<dbReference type="OrthoDB" id="672370at2759"/>
<accession>A0A6P6VJY0</accession>
<reference evidence="3" key="2">
    <citation type="submission" date="2025-08" db="UniProtKB">
        <authorList>
            <consortium name="RefSeq"/>
        </authorList>
    </citation>
    <scope>IDENTIFICATION</scope>
    <source>
        <tissue evidence="3">Leaves</tissue>
    </source>
</reference>
<evidence type="ECO:0000256" key="1">
    <source>
        <dbReference type="SAM" id="MobiDB-lite"/>
    </source>
</evidence>
<dbReference type="PANTHER" id="PTHR37697:SF2">
    <property type="entry name" value="AP2-LIKE ETHYLENE-RESPONSIVE TRANSCRIPTION FACTOR SNZ"/>
    <property type="match status" value="1"/>
</dbReference>
<feature type="compositionally biased region" description="Acidic residues" evidence="1">
    <location>
        <begin position="101"/>
        <end position="117"/>
    </location>
</feature>
<evidence type="ECO:0000313" key="2">
    <source>
        <dbReference type="Proteomes" id="UP001652660"/>
    </source>
</evidence>